<evidence type="ECO:0008006" key="4">
    <source>
        <dbReference type="Google" id="ProtNLM"/>
    </source>
</evidence>
<dbReference type="OrthoDB" id="160645at2759"/>
<dbReference type="Proteomes" id="UP000717585">
    <property type="component" value="Unassembled WGS sequence"/>
</dbReference>
<evidence type="ECO:0000313" key="2">
    <source>
        <dbReference type="EMBL" id="KAG9390455.1"/>
    </source>
</evidence>
<keyword evidence="1" id="KW-1133">Transmembrane helix</keyword>
<keyword evidence="3" id="KW-1185">Reference proteome</keyword>
<sequence>MNSTVSDVTFGDDGDECQLVEREDGSTIVVPVVRNSTVPAGNYSTTIRLSDGTTETVNVEIEEDYTIPEARTVLRGKTVSAVVNSTICPASMAVSRLGQLNLTAALSNGNGVQCEASTTITADDISSNYNPRLVFHGGMVCLEIDDAEFGSTDDLVFVINGEVYSTLSLVDAMPCSSVPLTDLTSVNSYVLLDSAVVLSSLTTPPTQPAASSNVGLFIAGGVASAAIVGITVLLVACCVIGGCIVCATPRLVVYPLARWRGKRFVYDHAERY</sequence>
<evidence type="ECO:0000313" key="3">
    <source>
        <dbReference type="Proteomes" id="UP000717585"/>
    </source>
</evidence>
<protein>
    <recommendedName>
        <fullName evidence="4">Transmembrane protein</fullName>
    </recommendedName>
</protein>
<comment type="caution">
    <text evidence="2">The sequence shown here is derived from an EMBL/GenBank/DDBJ whole genome shotgun (WGS) entry which is preliminary data.</text>
</comment>
<keyword evidence="1" id="KW-0472">Membrane</keyword>
<keyword evidence="1" id="KW-0812">Transmembrane</keyword>
<accession>A0A8J6ARL4</accession>
<proteinExistence type="predicted"/>
<gene>
    <name evidence="2" type="ORF">J8273_7806</name>
</gene>
<evidence type="ECO:0000256" key="1">
    <source>
        <dbReference type="SAM" id="Phobius"/>
    </source>
</evidence>
<dbReference type="EMBL" id="JAHDYR010000064">
    <property type="protein sequence ID" value="KAG9390455.1"/>
    <property type="molecule type" value="Genomic_DNA"/>
</dbReference>
<name>A0A8J6ARL4_9EUKA</name>
<reference evidence="2" key="1">
    <citation type="submission" date="2021-05" db="EMBL/GenBank/DDBJ databases">
        <title>A free-living protist that lacks canonical eukaryotic 1 DNA replication and segregation systems.</title>
        <authorList>
            <person name="Salas-Leiva D.E."/>
            <person name="Tromer E.C."/>
            <person name="Curtis B.A."/>
            <person name="Jerlstrom-Hultqvist J."/>
            <person name="Kolisko M."/>
            <person name="Yi Z."/>
            <person name="Salas-Leiva J.S."/>
            <person name="Gallot-Lavallee L."/>
            <person name="Kops G.J.P.L."/>
            <person name="Archibald J.M."/>
            <person name="Simpson A.G.B."/>
            <person name="Roger A.J."/>
        </authorList>
    </citation>
    <scope>NUCLEOTIDE SEQUENCE</scope>
    <source>
        <strain evidence="2">BICM</strain>
    </source>
</reference>
<dbReference type="AlphaFoldDB" id="A0A8J6ARL4"/>
<organism evidence="2 3">
    <name type="scientific">Carpediemonas membranifera</name>
    <dbReference type="NCBI Taxonomy" id="201153"/>
    <lineage>
        <taxon>Eukaryota</taxon>
        <taxon>Metamonada</taxon>
        <taxon>Carpediemonas-like organisms</taxon>
        <taxon>Carpediemonas</taxon>
    </lineage>
</organism>
<feature type="transmembrane region" description="Helical" evidence="1">
    <location>
        <begin position="226"/>
        <end position="253"/>
    </location>
</feature>